<accession>A0ABQ6VF56</accession>
<organism evidence="1 2">
    <name type="scientific">Corynebacterium zhongnanshanii</name>
    <dbReference type="NCBI Taxonomy" id="2768834"/>
    <lineage>
        <taxon>Bacteria</taxon>
        <taxon>Bacillati</taxon>
        <taxon>Actinomycetota</taxon>
        <taxon>Actinomycetes</taxon>
        <taxon>Mycobacteriales</taxon>
        <taxon>Corynebacteriaceae</taxon>
        <taxon>Corynebacterium</taxon>
    </lineage>
</organism>
<dbReference type="InterPro" id="IPR025368">
    <property type="entry name" value="DUF4272"/>
</dbReference>
<name>A0ABQ6VF56_9CORY</name>
<keyword evidence="2" id="KW-1185">Reference proteome</keyword>
<reference evidence="1 2" key="1">
    <citation type="submission" date="2019-10" db="EMBL/GenBank/DDBJ databases">
        <title>Corynebacterium sp novel species isolated from the respiratory tract of Marmot.</title>
        <authorList>
            <person name="Zhang G."/>
        </authorList>
    </citation>
    <scope>NUCLEOTIDE SEQUENCE [LARGE SCALE GENOMIC DNA]</scope>
    <source>
        <strain evidence="1 2">336</strain>
    </source>
</reference>
<sequence>MQHRAGTRGQSDGVAGVLGDLRLVKNNVKWRCGHAPTLTPCPYTPRSTPFFRAVHQTPYAPAAHPLASTTMSTFLNAYSTVTRTVGGFPLEPSSFRVVTASATDPDTREEVEHLYQFENFILRQGFERAGTMTATLLATRNHIRNTHCHYVFEVPDTFTVEDLEVFREWAEASNSVFVMPDFSVRDPRGVDLLDPQVAYGSNAVTAPRPGSAMVRMRTIRGDLWNIGIKIPQNLPAVWSEDELLLRDAESVFNRAVTLSVLGSIAKHVSEGKSVPFETIEAGSKRTFTHLTDHERSFVDAVRRAQPADAGEVEQPVTYGSKLIDAAQPCQDFAFAAAETLGWVVGLTLQAPREINTPNIPAMRKALRSVDREGKDASQLPMQQLDLVADNLEYSTCMRWWDVEHPQTPSLSSFISARLHALTWLSSPHTPWDDIELDV</sequence>
<gene>
    <name evidence="1" type="ORF">F8377_01765</name>
</gene>
<dbReference type="Proteomes" id="UP000436181">
    <property type="component" value="Unassembled WGS sequence"/>
</dbReference>
<evidence type="ECO:0000313" key="1">
    <source>
        <dbReference type="EMBL" id="KAB3522920.1"/>
    </source>
</evidence>
<dbReference type="EMBL" id="WBZJ01000001">
    <property type="protein sequence ID" value="KAB3522920.1"/>
    <property type="molecule type" value="Genomic_DNA"/>
</dbReference>
<comment type="caution">
    <text evidence="1">The sequence shown here is derived from an EMBL/GenBank/DDBJ whole genome shotgun (WGS) entry which is preliminary data.</text>
</comment>
<dbReference type="Pfam" id="PF14094">
    <property type="entry name" value="DUF4272"/>
    <property type="match status" value="1"/>
</dbReference>
<proteinExistence type="predicted"/>
<evidence type="ECO:0000313" key="2">
    <source>
        <dbReference type="Proteomes" id="UP000436181"/>
    </source>
</evidence>
<protein>
    <submittedName>
        <fullName evidence="1">DUF4272 domain-containing protein</fullName>
    </submittedName>
</protein>